<dbReference type="EMBL" id="BJJW01000005">
    <property type="protein sequence ID" value="GDZ83598.1"/>
    <property type="molecule type" value="Genomic_DNA"/>
</dbReference>
<name>A0A5A5TZF9_LEUCI</name>
<gene>
    <name evidence="2" type="ORF">LCIT_08400</name>
</gene>
<keyword evidence="1" id="KW-0472">Membrane</keyword>
<evidence type="ECO:0000313" key="3">
    <source>
        <dbReference type="Proteomes" id="UP000323274"/>
    </source>
</evidence>
<proteinExistence type="predicted"/>
<comment type="caution">
    <text evidence="2">The sequence shown here is derived from an EMBL/GenBank/DDBJ whole genome shotgun (WGS) entry which is preliminary data.</text>
</comment>
<accession>A0A5A5TZF9</accession>
<feature type="transmembrane region" description="Helical" evidence="1">
    <location>
        <begin position="130"/>
        <end position="152"/>
    </location>
</feature>
<dbReference type="AlphaFoldDB" id="A0A5A5TZF9"/>
<keyword evidence="1" id="KW-0812">Transmembrane</keyword>
<dbReference type="RefSeq" id="WP_149334162.1">
    <property type="nucleotide sequence ID" value="NZ_BJJW01000005.1"/>
</dbReference>
<dbReference type="Proteomes" id="UP000323274">
    <property type="component" value="Unassembled WGS sequence"/>
</dbReference>
<feature type="transmembrane region" description="Helical" evidence="1">
    <location>
        <begin position="172"/>
        <end position="192"/>
    </location>
</feature>
<evidence type="ECO:0000256" key="1">
    <source>
        <dbReference type="SAM" id="Phobius"/>
    </source>
</evidence>
<feature type="transmembrane region" description="Helical" evidence="1">
    <location>
        <begin position="268"/>
        <end position="293"/>
    </location>
</feature>
<sequence length="300" mass="34277">MSNLKPEQPAQNKLNEWISSHVSKEDLEELINKIMDNPSSFPFTTSSIAEPIYHIDEKKLSTLNDNMKRFEEILSFGYINTVKIDTSSEKICRKFLNHIELTLVQREFILGNLKERKKALAEIKDQRARIYGDFIAILGIFSALIFGLFGGFDQLSSVVSSSVQNGITKTLIFGSLISFMLIMLIFLLIHSIGMLTGKKLMACGCDNTNECYHSFFKRYPIFSTNILLCSIIFLLGIVSHLYVGKNLINNFKIWNFRSWNLHHLTADYQFFVITVILLLALVIITFVASHLLFSKNKITN</sequence>
<protein>
    <submittedName>
        <fullName evidence="2">Uncharacterized protein</fullName>
    </submittedName>
</protein>
<keyword evidence="1" id="KW-1133">Transmembrane helix</keyword>
<organism evidence="2 3">
    <name type="scientific">Leuconostoc citreum</name>
    <dbReference type="NCBI Taxonomy" id="33964"/>
    <lineage>
        <taxon>Bacteria</taxon>
        <taxon>Bacillati</taxon>
        <taxon>Bacillota</taxon>
        <taxon>Bacilli</taxon>
        <taxon>Lactobacillales</taxon>
        <taxon>Lactobacillaceae</taxon>
        <taxon>Leuconostoc</taxon>
    </lineage>
</organism>
<evidence type="ECO:0000313" key="2">
    <source>
        <dbReference type="EMBL" id="GDZ83598.1"/>
    </source>
</evidence>
<reference evidence="2 3" key="1">
    <citation type="submission" date="2019-04" db="EMBL/GenBank/DDBJ databases">
        <title>A pseudo-fructophilic Leuconostoc citreum strain F192-5 isolated from peel of satsuma mandarin: the first report for isolation and characterization of strain-dependent fructophilic-like characteristics.</title>
        <authorList>
            <person name="Maeno S."/>
            <person name="Tanizawa Y."/>
            <person name="Kajikawa A."/>
            <person name="Kanesaki Y."/>
            <person name="Kubota E."/>
            <person name="Arita M."/>
            <person name="Leon D."/>
            <person name="Endo A."/>
        </authorList>
    </citation>
    <scope>NUCLEOTIDE SEQUENCE [LARGE SCALE GENOMIC DNA]</scope>
    <source>
        <strain evidence="2 3">F192-5</strain>
    </source>
</reference>
<feature type="transmembrane region" description="Helical" evidence="1">
    <location>
        <begin position="226"/>
        <end position="248"/>
    </location>
</feature>